<feature type="compositionally biased region" description="Low complexity" evidence="5">
    <location>
        <begin position="108"/>
        <end position="130"/>
    </location>
</feature>
<reference evidence="8 9" key="1">
    <citation type="submission" date="2015-12" db="EMBL/GenBank/DDBJ databases">
        <title>Serinicoccus chungangenesis strain CD08_5 genome sequencing and assembly.</title>
        <authorList>
            <person name="Chander A.M."/>
            <person name="Kaur G."/>
            <person name="Nair G.R."/>
            <person name="Dhawan D.K."/>
            <person name="Kochhar R.K."/>
            <person name="Mayilraj S."/>
            <person name="Bhadada S.K."/>
        </authorList>
    </citation>
    <scope>NUCLEOTIDE SEQUENCE [LARGE SCALE GENOMIC DNA]</scope>
    <source>
        <strain evidence="8 9">CD08_5</strain>
    </source>
</reference>
<dbReference type="InterPro" id="IPR000064">
    <property type="entry name" value="NLP_P60_dom"/>
</dbReference>
<dbReference type="STRING" id="767452.AVL62_07295"/>
<dbReference type="AlphaFoldDB" id="A0A0W8I1Z5"/>
<evidence type="ECO:0000313" key="8">
    <source>
        <dbReference type="EMBL" id="KUG51756.1"/>
    </source>
</evidence>
<evidence type="ECO:0000313" key="9">
    <source>
        <dbReference type="Proteomes" id="UP000054837"/>
    </source>
</evidence>
<dbReference type="OrthoDB" id="9815778at2"/>
<feature type="compositionally biased region" description="Basic and acidic residues" evidence="5">
    <location>
        <begin position="131"/>
        <end position="143"/>
    </location>
</feature>
<dbReference type="GO" id="GO:0008234">
    <property type="term" value="F:cysteine-type peptidase activity"/>
    <property type="evidence" value="ECO:0007669"/>
    <property type="project" value="UniProtKB-KW"/>
</dbReference>
<feature type="compositionally biased region" description="Low complexity" evidence="5">
    <location>
        <begin position="145"/>
        <end position="171"/>
    </location>
</feature>
<comment type="similarity">
    <text evidence="1">Belongs to the peptidase C40 family.</text>
</comment>
<feature type="chain" id="PRO_5006943993" description="NlpC/P60 domain-containing protein" evidence="6">
    <location>
        <begin position="46"/>
        <end position="277"/>
    </location>
</feature>
<keyword evidence="9" id="KW-1185">Reference proteome</keyword>
<dbReference type="GO" id="GO:0006508">
    <property type="term" value="P:proteolysis"/>
    <property type="evidence" value="ECO:0007669"/>
    <property type="project" value="UniProtKB-KW"/>
</dbReference>
<feature type="non-terminal residue" evidence="8">
    <location>
        <position position="277"/>
    </location>
</feature>
<gene>
    <name evidence="8" type="ORF">AVL62_07295</name>
</gene>
<dbReference type="Proteomes" id="UP000054837">
    <property type="component" value="Unassembled WGS sequence"/>
</dbReference>
<accession>A0A0W8I1Z5</accession>
<keyword evidence="3" id="KW-0378">Hydrolase</keyword>
<keyword evidence="4" id="KW-0788">Thiol protease</keyword>
<feature type="domain" description="NlpC/P60" evidence="7">
    <location>
        <begin position="168"/>
        <end position="277"/>
    </location>
</feature>
<evidence type="ECO:0000256" key="6">
    <source>
        <dbReference type="SAM" id="SignalP"/>
    </source>
</evidence>
<evidence type="ECO:0000256" key="5">
    <source>
        <dbReference type="SAM" id="MobiDB-lite"/>
    </source>
</evidence>
<dbReference type="SUPFAM" id="SSF54001">
    <property type="entry name" value="Cysteine proteinases"/>
    <property type="match status" value="1"/>
</dbReference>
<dbReference type="PANTHER" id="PTHR47053:SF1">
    <property type="entry name" value="MUREIN DD-ENDOPEPTIDASE MEPH-RELATED"/>
    <property type="match status" value="1"/>
</dbReference>
<name>A0A0W8I1Z5_9MICO</name>
<evidence type="ECO:0000259" key="7">
    <source>
        <dbReference type="PROSITE" id="PS51935"/>
    </source>
</evidence>
<evidence type="ECO:0000256" key="4">
    <source>
        <dbReference type="ARBA" id="ARBA00022807"/>
    </source>
</evidence>
<dbReference type="InterPro" id="IPR051202">
    <property type="entry name" value="Peptidase_C40"/>
</dbReference>
<keyword evidence="2" id="KW-0645">Protease</keyword>
<evidence type="ECO:0000256" key="2">
    <source>
        <dbReference type="ARBA" id="ARBA00022670"/>
    </source>
</evidence>
<proteinExistence type="inferred from homology"/>
<dbReference type="RefSeq" id="WP_058892052.1">
    <property type="nucleotide sequence ID" value="NZ_LQBL01000031.1"/>
</dbReference>
<dbReference type="PANTHER" id="PTHR47053">
    <property type="entry name" value="MUREIN DD-ENDOPEPTIDASE MEPH-RELATED"/>
    <property type="match status" value="1"/>
</dbReference>
<evidence type="ECO:0000256" key="1">
    <source>
        <dbReference type="ARBA" id="ARBA00007074"/>
    </source>
</evidence>
<organism evidence="8 9">
    <name type="scientific">Serinicoccus chungangensis</name>
    <dbReference type="NCBI Taxonomy" id="767452"/>
    <lineage>
        <taxon>Bacteria</taxon>
        <taxon>Bacillati</taxon>
        <taxon>Actinomycetota</taxon>
        <taxon>Actinomycetes</taxon>
        <taxon>Micrococcales</taxon>
        <taxon>Ornithinimicrobiaceae</taxon>
        <taxon>Serinicoccus</taxon>
    </lineage>
</organism>
<dbReference type="Gene3D" id="3.90.1720.10">
    <property type="entry name" value="endopeptidase domain like (from Nostoc punctiforme)"/>
    <property type="match status" value="1"/>
</dbReference>
<protein>
    <recommendedName>
        <fullName evidence="7">NlpC/P60 domain-containing protein</fullName>
    </recommendedName>
</protein>
<dbReference type="EMBL" id="LQBL01000031">
    <property type="protein sequence ID" value="KUG51756.1"/>
    <property type="molecule type" value="Genomic_DNA"/>
</dbReference>
<evidence type="ECO:0000256" key="3">
    <source>
        <dbReference type="ARBA" id="ARBA00022801"/>
    </source>
</evidence>
<comment type="caution">
    <text evidence="8">The sequence shown here is derived from an EMBL/GenBank/DDBJ whole genome shotgun (WGS) entry which is preliminary data.</text>
</comment>
<keyword evidence="6" id="KW-0732">Signal</keyword>
<dbReference type="Pfam" id="PF00877">
    <property type="entry name" value="NLPC_P60"/>
    <property type="match status" value="1"/>
</dbReference>
<sequence length="277" mass="28412">MTQRTTGRHRRPGRLRTTSTTLTRTAAVAATSTGLLAGAALSANAAPEVPQDRDGLLRLGPGVSADRTVTVDRPAQAVAAPSDIELDSFGIGGFSAYTPEVEVAVEEPAQAAPAQQEQAAPAQEQVTEQVSAREETSASRTNERTATPEPAAPAEPAVQSQPEPAAAPAPTGGVLGIAAGLVGTPYQWGGSTPAGFDCSGFTSYVFAAVGISLPRTAAAQQAYATPVSNPQPGDLVFYGYPAYHIGIYAGDGMMYDSPRPGKLLDLRPVFDGVSGYG</sequence>
<feature type="region of interest" description="Disordered" evidence="5">
    <location>
        <begin position="108"/>
        <end position="171"/>
    </location>
</feature>
<feature type="signal peptide" evidence="6">
    <location>
        <begin position="1"/>
        <end position="45"/>
    </location>
</feature>
<dbReference type="PROSITE" id="PS51935">
    <property type="entry name" value="NLPC_P60"/>
    <property type="match status" value="1"/>
</dbReference>
<dbReference type="InterPro" id="IPR038765">
    <property type="entry name" value="Papain-like_cys_pep_sf"/>
</dbReference>